<feature type="region of interest" description="Disordered" evidence="1">
    <location>
        <begin position="618"/>
        <end position="645"/>
    </location>
</feature>
<protein>
    <recommendedName>
        <fullName evidence="2">RNA-editing substrate-binding complex 8 protein HEAT repeats domain-containing protein</fullName>
    </recommendedName>
</protein>
<dbReference type="InterPro" id="IPR050870">
    <property type="entry name" value="FAST_kinase"/>
</dbReference>
<dbReference type="GO" id="GO:0044528">
    <property type="term" value="P:regulation of mitochondrial mRNA stability"/>
    <property type="evidence" value="ECO:0007669"/>
    <property type="project" value="TreeGrafter"/>
</dbReference>
<organism evidence="3">
    <name type="scientific">Pyrodinium bahamense</name>
    <dbReference type="NCBI Taxonomy" id="73915"/>
    <lineage>
        <taxon>Eukaryota</taxon>
        <taxon>Sar</taxon>
        <taxon>Alveolata</taxon>
        <taxon>Dinophyceae</taxon>
        <taxon>Gonyaulacales</taxon>
        <taxon>Pyrocystaceae</taxon>
        <taxon>Pyrodinium</taxon>
    </lineage>
</organism>
<dbReference type="EMBL" id="HBEG01051864">
    <property type="protein sequence ID" value="CAD8387887.1"/>
    <property type="molecule type" value="Transcribed_RNA"/>
</dbReference>
<proteinExistence type="predicted"/>
<evidence type="ECO:0000313" key="3">
    <source>
        <dbReference type="EMBL" id="CAD8387887.1"/>
    </source>
</evidence>
<dbReference type="GO" id="GO:0000963">
    <property type="term" value="P:mitochondrial RNA processing"/>
    <property type="evidence" value="ECO:0007669"/>
    <property type="project" value="TreeGrafter"/>
</dbReference>
<dbReference type="GO" id="GO:0003723">
    <property type="term" value="F:RNA binding"/>
    <property type="evidence" value="ECO:0007669"/>
    <property type="project" value="TreeGrafter"/>
</dbReference>
<reference evidence="3" key="1">
    <citation type="submission" date="2021-01" db="EMBL/GenBank/DDBJ databases">
        <authorList>
            <person name="Corre E."/>
            <person name="Pelletier E."/>
            <person name="Niang G."/>
            <person name="Scheremetjew M."/>
            <person name="Finn R."/>
            <person name="Kale V."/>
            <person name="Holt S."/>
            <person name="Cochrane G."/>
            <person name="Meng A."/>
            <person name="Brown T."/>
            <person name="Cohen L."/>
        </authorList>
    </citation>
    <scope>NUCLEOTIDE SEQUENCE</scope>
    <source>
        <strain evidence="3">Pbaha01</strain>
    </source>
</reference>
<feature type="compositionally biased region" description="Acidic residues" evidence="1">
    <location>
        <begin position="623"/>
        <end position="637"/>
    </location>
</feature>
<dbReference type="Pfam" id="PF26172">
    <property type="entry name" value="RESC8"/>
    <property type="match status" value="1"/>
</dbReference>
<name>A0A7S0BAJ5_9DINO</name>
<dbReference type="PANTHER" id="PTHR21228">
    <property type="entry name" value="FAST LEU-RICH DOMAIN-CONTAINING"/>
    <property type="match status" value="1"/>
</dbReference>
<dbReference type="PANTHER" id="PTHR21228:SF40">
    <property type="entry name" value="LD45607P"/>
    <property type="match status" value="1"/>
</dbReference>
<accession>A0A7S0BAJ5</accession>
<dbReference type="AlphaFoldDB" id="A0A7S0BAJ5"/>
<gene>
    <name evidence="3" type="ORF">PBAH0796_LOCUS31575</name>
</gene>
<sequence length="740" mass="82980">MSPRNLSDLLWACSRLDIFDSELFNEVISDATRRLEMYTAQGISLLVFALGYVGQRPRAVFMQALVRELRSRIDKEFDPQAISNVVYGMMRLGIRDDRLMKIVSEHLLRTGFDEFESLPLVCIASAYAKLECWNERLFASLGRSVIERLNDLPPRLVVMSALCFAQSTAALEESSFIMESILKGVEPRLNEFTNRDLSTISFAAGKFRQLSEAIDHDKPRAMYEAKDPFAKEVIEQVDRRTFESFTMQEMNLITYGLMRLQHRDEKFLLKAANQFVKNAAELTSVEIVNALYAFGRLEFVHLQFVHAMVEEVRRRNLVPEMTNLEMATLAYSLGLCRISVEEIMDAIAVQVVGRARECSGQGLAMVLWSMAVVNAKTHAEPLVSACLEEVSARGTQFDSSSISIIFWSSAILSGTASAVWALKIFFMPGFWSQGLDERSYAMIYHMYAALRAEAGLAMEELDGWYMCRRIYEEITGANIGQQNQRLSQRLRMQTIAHLANAMVPALEGFPEAGVRADIVIEKLQLIIEVEGPMRNVIPLDKAVAAMAEIEGEEGKEICGRTEEVIAEVRSEIECGLTGSAAFKRRLLRKCGWRVVTVSFDENEEYIADALCKMAEKKEKQDDGVDQEAEGDAEDDDAGAQGSFDEPAAATAPDVAAMAGDSFAGGISLVGDEVVEKEQVLSEYEKKVRAKLDLAVEELQRRILEERGNAAASSLFSNHLEYRRWQVGLEKDVIKEMLDSF</sequence>
<dbReference type="GO" id="GO:0035770">
    <property type="term" value="C:ribonucleoprotein granule"/>
    <property type="evidence" value="ECO:0007669"/>
    <property type="project" value="TreeGrafter"/>
</dbReference>
<dbReference type="InterPro" id="IPR058977">
    <property type="entry name" value="RESC8_HEAT"/>
</dbReference>
<evidence type="ECO:0000259" key="2">
    <source>
        <dbReference type="Pfam" id="PF26172"/>
    </source>
</evidence>
<dbReference type="GO" id="GO:0005759">
    <property type="term" value="C:mitochondrial matrix"/>
    <property type="evidence" value="ECO:0007669"/>
    <property type="project" value="TreeGrafter"/>
</dbReference>
<evidence type="ECO:0000256" key="1">
    <source>
        <dbReference type="SAM" id="MobiDB-lite"/>
    </source>
</evidence>
<feature type="domain" description="RNA-editing substrate-binding complex 8 protein HEAT repeats" evidence="2">
    <location>
        <begin position="77"/>
        <end position="393"/>
    </location>
</feature>